<feature type="region of interest" description="Disordered" evidence="1">
    <location>
        <begin position="122"/>
        <end position="148"/>
    </location>
</feature>
<reference evidence="4 5" key="1">
    <citation type="submission" date="2018-07" db="EMBL/GenBank/DDBJ databases">
        <title>A high quality draft genome assembly of the barn swallow (H. rustica rustica).</title>
        <authorList>
            <person name="Formenti G."/>
            <person name="Chiara M."/>
            <person name="Poveda L."/>
            <person name="Francoijs K.-J."/>
            <person name="Bonisoli-Alquati A."/>
            <person name="Canova L."/>
            <person name="Gianfranceschi L."/>
            <person name="Horner D.S."/>
            <person name="Saino N."/>
        </authorList>
    </citation>
    <scope>NUCLEOTIDE SEQUENCE [LARGE SCALE GENOMIC DNA]</scope>
    <source>
        <strain evidence="4">Chelidonia</strain>
        <tissue evidence="4">Blood</tissue>
    </source>
</reference>
<comment type="caution">
    <text evidence="4">The sequence shown here is derived from an EMBL/GenBank/DDBJ whole genome shotgun (WGS) entry which is preliminary data.</text>
</comment>
<evidence type="ECO:0000313" key="5">
    <source>
        <dbReference type="Proteomes" id="UP000269221"/>
    </source>
</evidence>
<feature type="compositionally biased region" description="Basic and acidic residues" evidence="1">
    <location>
        <begin position="129"/>
        <end position="148"/>
    </location>
</feature>
<feature type="signal peptide" evidence="3">
    <location>
        <begin position="1"/>
        <end position="19"/>
    </location>
</feature>
<feature type="transmembrane region" description="Helical" evidence="2">
    <location>
        <begin position="265"/>
        <end position="285"/>
    </location>
</feature>
<evidence type="ECO:0000256" key="1">
    <source>
        <dbReference type="SAM" id="MobiDB-lite"/>
    </source>
</evidence>
<keyword evidence="2" id="KW-0812">Transmembrane</keyword>
<organism evidence="4 5">
    <name type="scientific">Hirundo rustica rustica</name>
    <dbReference type="NCBI Taxonomy" id="333673"/>
    <lineage>
        <taxon>Eukaryota</taxon>
        <taxon>Metazoa</taxon>
        <taxon>Chordata</taxon>
        <taxon>Craniata</taxon>
        <taxon>Vertebrata</taxon>
        <taxon>Euteleostomi</taxon>
        <taxon>Archelosauria</taxon>
        <taxon>Archosauria</taxon>
        <taxon>Dinosauria</taxon>
        <taxon>Saurischia</taxon>
        <taxon>Theropoda</taxon>
        <taxon>Coelurosauria</taxon>
        <taxon>Aves</taxon>
        <taxon>Neognathae</taxon>
        <taxon>Neoaves</taxon>
        <taxon>Telluraves</taxon>
        <taxon>Australaves</taxon>
        <taxon>Passeriformes</taxon>
        <taxon>Sylvioidea</taxon>
        <taxon>Hirundinidae</taxon>
        <taxon>Hirundo</taxon>
    </lineage>
</organism>
<evidence type="ECO:0000256" key="3">
    <source>
        <dbReference type="SAM" id="SignalP"/>
    </source>
</evidence>
<sequence length="287" mass="32734">MSPTLAFILALLATHTGLKVNLNIEKDEVQQMQEREEYLHQEMTQLLQEIEGSSGIMESLLYCAWQQQRLLWVTAAALALVLLSMGCWLLRRRKHASASCKEQEGSYRKENAVSKEKVSNGKFGYENANSKEKVSSQKKGGSREISSEEKVSREELRLSKGLHLSDADWTFISVNPEEQGAWSAVKGFKLQEDRVQRMPPWRYLGLEIGKQTIVRQKLDIKVKVKLWLRGITRTSKGSSINSKGIEQAFHDATAPLNLLQEPSHLLMMMIFFTLLHLLNFILFSIEI</sequence>
<dbReference type="InterPro" id="IPR043128">
    <property type="entry name" value="Rev_trsase/Diguanyl_cyclase"/>
</dbReference>
<dbReference type="OrthoDB" id="9390510at2759"/>
<feature type="transmembrane region" description="Helical" evidence="2">
    <location>
        <begin position="70"/>
        <end position="90"/>
    </location>
</feature>
<proteinExistence type="predicted"/>
<keyword evidence="5" id="KW-1185">Reference proteome</keyword>
<dbReference type="Proteomes" id="UP000269221">
    <property type="component" value="Unassembled WGS sequence"/>
</dbReference>
<feature type="chain" id="PRO_5018297814" evidence="3">
    <location>
        <begin position="20"/>
        <end position="287"/>
    </location>
</feature>
<keyword evidence="2" id="KW-1133">Transmembrane helix</keyword>
<evidence type="ECO:0000313" key="4">
    <source>
        <dbReference type="EMBL" id="RMC01273.1"/>
    </source>
</evidence>
<protein>
    <submittedName>
        <fullName evidence="4">Uncharacterized protein</fullName>
    </submittedName>
</protein>
<gene>
    <name evidence="4" type="ORF">DUI87_22222</name>
</gene>
<name>A0A3M0JK07_HIRRU</name>
<dbReference type="AlphaFoldDB" id="A0A3M0JK07"/>
<dbReference type="EMBL" id="QRBI01000139">
    <property type="protein sequence ID" value="RMC01273.1"/>
    <property type="molecule type" value="Genomic_DNA"/>
</dbReference>
<keyword evidence="3" id="KW-0732">Signal</keyword>
<keyword evidence="2" id="KW-0472">Membrane</keyword>
<accession>A0A3M0JK07</accession>
<dbReference type="Gene3D" id="3.30.70.270">
    <property type="match status" value="1"/>
</dbReference>
<evidence type="ECO:0000256" key="2">
    <source>
        <dbReference type="SAM" id="Phobius"/>
    </source>
</evidence>